<proteinExistence type="predicted"/>
<evidence type="ECO:0000313" key="1">
    <source>
        <dbReference type="EMBL" id="SFG90585.1"/>
    </source>
</evidence>
<name>A0A1I2VMP2_9ACTN</name>
<reference evidence="1 2" key="1">
    <citation type="submission" date="2016-10" db="EMBL/GenBank/DDBJ databases">
        <authorList>
            <person name="de Groot N.N."/>
        </authorList>
    </citation>
    <scope>NUCLEOTIDE SEQUENCE [LARGE SCALE GENOMIC DNA]</scope>
    <source>
        <strain evidence="1 2">CPCC 202808</strain>
    </source>
</reference>
<dbReference type="Proteomes" id="UP000199052">
    <property type="component" value="Unassembled WGS sequence"/>
</dbReference>
<dbReference type="AlphaFoldDB" id="A0A1I2VMP2"/>
<protein>
    <submittedName>
        <fullName evidence="1">Adenylate kinase</fullName>
    </submittedName>
</protein>
<organism evidence="1 2">
    <name type="scientific">Actinopolymorpha cephalotaxi</name>
    <dbReference type="NCBI Taxonomy" id="504797"/>
    <lineage>
        <taxon>Bacteria</taxon>
        <taxon>Bacillati</taxon>
        <taxon>Actinomycetota</taxon>
        <taxon>Actinomycetes</taxon>
        <taxon>Propionibacteriales</taxon>
        <taxon>Actinopolymorphaceae</taxon>
        <taxon>Actinopolymorpha</taxon>
    </lineage>
</organism>
<dbReference type="InterPro" id="IPR027417">
    <property type="entry name" value="P-loop_NTPase"/>
</dbReference>
<dbReference type="STRING" id="504797.SAMN05421678_109258"/>
<dbReference type="SUPFAM" id="SSF52540">
    <property type="entry name" value="P-loop containing nucleoside triphosphate hydrolases"/>
    <property type="match status" value="1"/>
</dbReference>
<keyword evidence="1" id="KW-0418">Kinase</keyword>
<dbReference type="PANTHER" id="PTHR37816:SF1">
    <property type="entry name" value="TOXIN"/>
    <property type="match status" value="1"/>
</dbReference>
<accession>A0A1I2VMP2</accession>
<dbReference type="Gene3D" id="3.40.50.300">
    <property type="entry name" value="P-loop containing nucleotide triphosphate hydrolases"/>
    <property type="match status" value="1"/>
</dbReference>
<keyword evidence="1" id="KW-0808">Transferase</keyword>
<dbReference type="InterPro" id="IPR052922">
    <property type="entry name" value="Cytidylate_Kinase-2"/>
</dbReference>
<dbReference type="EMBL" id="FOOI01000009">
    <property type="protein sequence ID" value="SFG90585.1"/>
    <property type="molecule type" value="Genomic_DNA"/>
</dbReference>
<sequence length="178" mass="20092">MTGQAGAGKSTLSHALAARSGLPLIHLDLAFWKPGWVEPSEAEWREKQRRVLAGDAWIADGNYTETLDLRLERADTVVVLTTPWWRCAGRAFLRGFRMPGQLPEGCEYSAWQRLRDEWRLIPAIWRDRRANEGELSIIAQHGQHATRHVLKSKRAIREFLGGFDTGHRPAGPPSCGCR</sequence>
<gene>
    <name evidence="1" type="ORF">SAMN05421678_109258</name>
</gene>
<evidence type="ECO:0000313" key="2">
    <source>
        <dbReference type="Proteomes" id="UP000199052"/>
    </source>
</evidence>
<dbReference type="PANTHER" id="PTHR37816">
    <property type="entry name" value="YALI0E33011P"/>
    <property type="match status" value="1"/>
</dbReference>
<dbReference type="GO" id="GO:0016301">
    <property type="term" value="F:kinase activity"/>
    <property type="evidence" value="ECO:0007669"/>
    <property type="project" value="UniProtKB-KW"/>
</dbReference>